<organism evidence="1 2">
    <name type="scientific">Thermolongibacillus altinsuensis</name>
    <dbReference type="NCBI Taxonomy" id="575256"/>
    <lineage>
        <taxon>Bacteria</taxon>
        <taxon>Bacillati</taxon>
        <taxon>Bacillota</taxon>
        <taxon>Bacilli</taxon>
        <taxon>Bacillales</taxon>
        <taxon>Anoxybacillaceae</taxon>
        <taxon>Thermolongibacillus</taxon>
    </lineage>
</organism>
<evidence type="ECO:0000313" key="1">
    <source>
        <dbReference type="EMBL" id="TCL49848.1"/>
    </source>
</evidence>
<dbReference type="Proteomes" id="UP000295658">
    <property type="component" value="Unassembled WGS sequence"/>
</dbReference>
<gene>
    <name evidence="1" type="ORF">EDD69_106205</name>
</gene>
<reference evidence="1 2" key="1">
    <citation type="submission" date="2019-03" db="EMBL/GenBank/DDBJ databases">
        <title>Genomic Encyclopedia of Type Strains, Phase IV (KMG-IV): sequencing the most valuable type-strain genomes for metagenomic binning, comparative biology and taxonomic classification.</title>
        <authorList>
            <person name="Goeker M."/>
        </authorList>
    </citation>
    <scope>NUCLEOTIDE SEQUENCE [LARGE SCALE GENOMIC DNA]</scope>
    <source>
        <strain evidence="1 2">DSM 24979</strain>
    </source>
</reference>
<comment type="caution">
    <text evidence="1">The sequence shown here is derived from an EMBL/GenBank/DDBJ whole genome shotgun (WGS) entry which is preliminary data.</text>
</comment>
<keyword evidence="2" id="KW-1185">Reference proteome</keyword>
<evidence type="ECO:0000313" key="2">
    <source>
        <dbReference type="Proteomes" id="UP000295658"/>
    </source>
</evidence>
<name>A0A4R1QMJ4_9BACL</name>
<proteinExistence type="predicted"/>
<accession>A0A4R1QMJ4</accession>
<sequence>MIKNKIVVTIKPKNGSEIAAVLTFFEKSPPLMSEDGEF</sequence>
<dbReference type="AlphaFoldDB" id="A0A4R1QMJ4"/>
<dbReference type="EMBL" id="SLUL01000006">
    <property type="protein sequence ID" value="TCL49848.1"/>
    <property type="molecule type" value="Genomic_DNA"/>
</dbReference>
<protein>
    <submittedName>
        <fullName evidence="1">Uncharacterized protein</fullName>
    </submittedName>
</protein>